<sequence length="135" mass="15482">MSHFQFILHSATNLPKADVVGTIDAYAVIKIPCETCVKEYVTPFINDDENPVWNFECPSEIYMNTNDEITVEIWDKDTFTRDDFVANCQISISNILACPFKEKTIILKCVDDYTPYDKSKPATVTISAFYKSFRN</sequence>
<feature type="domain" description="C2" evidence="1">
    <location>
        <begin position="1"/>
        <end position="105"/>
    </location>
</feature>
<proteinExistence type="predicted"/>
<gene>
    <name evidence="2" type="ORF">NAEGRDRAFT_72403</name>
</gene>
<organism evidence="3">
    <name type="scientific">Naegleria gruberi</name>
    <name type="common">Amoeba</name>
    <dbReference type="NCBI Taxonomy" id="5762"/>
    <lineage>
        <taxon>Eukaryota</taxon>
        <taxon>Discoba</taxon>
        <taxon>Heterolobosea</taxon>
        <taxon>Tetramitia</taxon>
        <taxon>Eutetramitia</taxon>
        <taxon>Vahlkampfiidae</taxon>
        <taxon>Naegleria</taxon>
    </lineage>
</organism>
<dbReference type="Proteomes" id="UP000006671">
    <property type="component" value="Unassembled WGS sequence"/>
</dbReference>
<dbReference type="VEuPathDB" id="AmoebaDB:NAEGRDRAFT_72403"/>
<dbReference type="AlphaFoldDB" id="D2VTS1"/>
<dbReference type="InParanoid" id="D2VTS1"/>
<dbReference type="STRING" id="5762.D2VTS1"/>
<dbReference type="OrthoDB" id="270970at2759"/>
<dbReference type="CDD" id="cd00030">
    <property type="entry name" value="C2"/>
    <property type="match status" value="1"/>
</dbReference>
<dbReference type="PROSITE" id="PS50004">
    <property type="entry name" value="C2"/>
    <property type="match status" value="1"/>
</dbReference>
<dbReference type="GO" id="GO:0010628">
    <property type="term" value="P:positive regulation of gene expression"/>
    <property type="evidence" value="ECO:0007669"/>
    <property type="project" value="TreeGrafter"/>
</dbReference>
<dbReference type="PANTHER" id="PTHR47800">
    <property type="entry name" value="C2 DOMAIN-CONTAINING PROTEIN"/>
    <property type="match status" value="1"/>
</dbReference>
<name>D2VTS1_NAEGR</name>
<dbReference type="RefSeq" id="XP_002672448.1">
    <property type="nucleotide sequence ID" value="XM_002672402.1"/>
</dbReference>
<dbReference type="PANTHER" id="PTHR47800:SF5">
    <property type="entry name" value="FER-1-LIKE PROTEIN 6"/>
    <property type="match status" value="1"/>
</dbReference>
<dbReference type="SUPFAM" id="SSF49562">
    <property type="entry name" value="C2 domain (Calcium/lipid-binding domain, CaLB)"/>
    <property type="match status" value="1"/>
</dbReference>
<protein>
    <submittedName>
        <fullName evidence="2">Predicted protein</fullName>
    </submittedName>
</protein>
<accession>D2VTS1</accession>
<dbReference type="SMART" id="SM00239">
    <property type="entry name" value="C2"/>
    <property type="match status" value="1"/>
</dbReference>
<dbReference type="Pfam" id="PF00168">
    <property type="entry name" value="C2"/>
    <property type="match status" value="1"/>
</dbReference>
<dbReference type="EMBL" id="GG738897">
    <property type="protein sequence ID" value="EFC39704.1"/>
    <property type="molecule type" value="Genomic_DNA"/>
</dbReference>
<evidence type="ECO:0000313" key="3">
    <source>
        <dbReference type="Proteomes" id="UP000006671"/>
    </source>
</evidence>
<keyword evidence="3" id="KW-1185">Reference proteome</keyword>
<dbReference type="KEGG" id="ngr:NAEGRDRAFT_72403"/>
<evidence type="ECO:0000259" key="1">
    <source>
        <dbReference type="PROSITE" id="PS50004"/>
    </source>
</evidence>
<dbReference type="Gene3D" id="2.60.40.150">
    <property type="entry name" value="C2 domain"/>
    <property type="match status" value="1"/>
</dbReference>
<evidence type="ECO:0000313" key="2">
    <source>
        <dbReference type="EMBL" id="EFC39704.1"/>
    </source>
</evidence>
<reference evidence="2 3" key="1">
    <citation type="journal article" date="2010" name="Cell">
        <title>The genome of Naegleria gruberi illuminates early eukaryotic versatility.</title>
        <authorList>
            <person name="Fritz-Laylin L.K."/>
            <person name="Prochnik S.E."/>
            <person name="Ginger M.L."/>
            <person name="Dacks J.B."/>
            <person name="Carpenter M.L."/>
            <person name="Field M.C."/>
            <person name="Kuo A."/>
            <person name="Paredez A."/>
            <person name="Chapman J."/>
            <person name="Pham J."/>
            <person name="Shu S."/>
            <person name="Neupane R."/>
            <person name="Cipriano M."/>
            <person name="Mancuso J."/>
            <person name="Tu H."/>
            <person name="Salamov A."/>
            <person name="Lindquist E."/>
            <person name="Shapiro H."/>
            <person name="Lucas S."/>
            <person name="Grigoriev I.V."/>
            <person name="Cande W.Z."/>
            <person name="Fulton C."/>
            <person name="Rokhsar D.S."/>
            <person name="Dawson S.C."/>
        </authorList>
    </citation>
    <scope>NUCLEOTIDE SEQUENCE [LARGE SCALE GENOMIC DNA]</scope>
    <source>
        <strain evidence="2 3">NEG-M</strain>
    </source>
</reference>
<dbReference type="GeneID" id="8858540"/>
<dbReference type="InterPro" id="IPR000008">
    <property type="entry name" value="C2_dom"/>
</dbReference>
<dbReference type="InterPro" id="IPR035892">
    <property type="entry name" value="C2_domain_sf"/>
</dbReference>